<dbReference type="Proteomes" id="UP000608754">
    <property type="component" value="Unassembled WGS sequence"/>
</dbReference>
<keyword evidence="2" id="KW-1185">Reference proteome</keyword>
<evidence type="ECO:0000313" key="1">
    <source>
        <dbReference type="EMBL" id="MBF0596061.1"/>
    </source>
</evidence>
<name>A0A8J7KH91_9FLAO</name>
<dbReference type="EMBL" id="JADGIK010000001">
    <property type="protein sequence ID" value="MBF0596061.1"/>
    <property type="molecule type" value="Genomic_DNA"/>
</dbReference>
<reference evidence="1" key="1">
    <citation type="submission" date="2020-10" db="EMBL/GenBank/DDBJ databases">
        <authorList>
            <person name="Lu T."/>
            <person name="Wang Q."/>
            <person name="Han X."/>
        </authorList>
    </citation>
    <scope>NUCLEOTIDE SEQUENCE</scope>
    <source>
        <strain evidence="1">WQ 117</strain>
    </source>
</reference>
<protein>
    <submittedName>
        <fullName evidence="1">Uncharacterized protein</fullName>
    </submittedName>
</protein>
<accession>A0A8J7KH91</accession>
<gene>
    <name evidence="1" type="ORF">IM532_01045</name>
</gene>
<comment type="caution">
    <text evidence="1">The sequence shown here is derived from an EMBL/GenBank/DDBJ whole genome shotgun (WGS) entry which is preliminary data.</text>
</comment>
<proteinExistence type="predicted"/>
<sequence length="138" mass="16385">MYTEKDIIEEYINFSLDFCSKCIAKYEEFFPFSFYIKNGETTVIEPENLSELPNFNTLINNLKINGLNLIKDNQCRSFCIGYRTRVKIEGKYYDALAIFVKLTEYESTSHGRIYYYPYTTAENFDYLFDLAYYIDANN</sequence>
<dbReference type="RefSeq" id="WP_194181592.1">
    <property type="nucleotide sequence ID" value="NZ_JADGIK010000001.1"/>
</dbReference>
<organism evidence="1 2">
    <name type="scientific">Faecalibacter rhinopitheci</name>
    <dbReference type="NCBI Taxonomy" id="2779678"/>
    <lineage>
        <taxon>Bacteria</taxon>
        <taxon>Pseudomonadati</taxon>
        <taxon>Bacteroidota</taxon>
        <taxon>Flavobacteriia</taxon>
        <taxon>Flavobacteriales</taxon>
        <taxon>Weeksellaceae</taxon>
        <taxon>Faecalibacter</taxon>
    </lineage>
</organism>
<evidence type="ECO:0000313" key="2">
    <source>
        <dbReference type="Proteomes" id="UP000608754"/>
    </source>
</evidence>
<dbReference type="AlphaFoldDB" id="A0A8J7KH91"/>